<reference evidence="1" key="1">
    <citation type="journal article" date="2020" name="bioRxiv">
        <title>Chromosome-level reference genome of the European wasp spider Argiope bruennichi: a resource for studies on range expansion and evolutionary adaptation.</title>
        <authorList>
            <person name="Sheffer M.M."/>
            <person name="Hoppe A."/>
            <person name="Krehenwinkel H."/>
            <person name="Uhl G."/>
            <person name="Kuss A.W."/>
            <person name="Jensen L."/>
            <person name="Jensen C."/>
            <person name="Gillespie R.G."/>
            <person name="Hoff K.J."/>
            <person name="Prost S."/>
        </authorList>
    </citation>
    <scope>NUCLEOTIDE SEQUENCE</scope>
</reference>
<organism evidence="1 2">
    <name type="scientific">Argiope bruennichi</name>
    <name type="common">Wasp spider</name>
    <name type="synonym">Aranea bruennichi</name>
    <dbReference type="NCBI Taxonomy" id="94029"/>
    <lineage>
        <taxon>Eukaryota</taxon>
        <taxon>Metazoa</taxon>
        <taxon>Ecdysozoa</taxon>
        <taxon>Arthropoda</taxon>
        <taxon>Chelicerata</taxon>
        <taxon>Arachnida</taxon>
        <taxon>Araneae</taxon>
        <taxon>Araneomorphae</taxon>
        <taxon>Entelegynae</taxon>
        <taxon>Araneoidea</taxon>
        <taxon>Araneidae</taxon>
        <taxon>Argiope</taxon>
    </lineage>
</organism>
<name>A0A8T0G1C5_ARGBR</name>
<reference evidence="1" key="2">
    <citation type="submission" date="2020-06" db="EMBL/GenBank/DDBJ databases">
        <authorList>
            <person name="Sheffer M."/>
        </authorList>
    </citation>
    <scope>NUCLEOTIDE SEQUENCE</scope>
</reference>
<protein>
    <submittedName>
        <fullName evidence="1">Uncharacterized protein</fullName>
    </submittedName>
</protein>
<dbReference type="Proteomes" id="UP000807504">
    <property type="component" value="Unassembled WGS sequence"/>
</dbReference>
<evidence type="ECO:0000313" key="1">
    <source>
        <dbReference type="EMBL" id="KAF8796772.1"/>
    </source>
</evidence>
<dbReference type="AlphaFoldDB" id="A0A8T0G1C5"/>
<evidence type="ECO:0000313" key="2">
    <source>
        <dbReference type="Proteomes" id="UP000807504"/>
    </source>
</evidence>
<proteinExistence type="predicted"/>
<keyword evidence="2" id="KW-1185">Reference proteome</keyword>
<gene>
    <name evidence="1" type="ORF">HNY73_001112</name>
</gene>
<sequence length="67" mass="7962">MFKSDVIVEEYLELRMPPLTSSALLGRFATRLPLRIGAHRFPRWRRTNRRRSIFDGFFYSESGLVFP</sequence>
<comment type="caution">
    <text evidence="1">The sequence shown here is derived from an EMBL/GenBank/DDBJ whole genome shotgun (WGS) entry which is preliminary data.</text>
</comment>
<accession>A0A8T0G1C5</accession>
<dbReference type="EMBL" id="JABXBU010000001">
    <property type="protein sequence ID" value="KAF8796772.1"/>
    <property type="molecule type" value="Genomic_DNA"/>
</dbReference>